<evidence type="ECO:0000256" key="6">
    <source>
        <dbReference type="RuleBase" id="RU003878"/>
    </source>
</evidence>
<evidence type="ECO:0000256" key="1">
    <source>
        <dbReference type="ARBA" id="ARBA00006227"/>
    </source>
</evidence>
<dbReference type="GO" id="GO:1990904">
    <property type="term" value="C:ribonucleoprotein complex"/>
    <property type="evidence" value="ECO:0007669"/>
    <property type="project" value="UniProtKB-KW"/>
</dbReference>
<evidence type="ECO:0000313" key="8">
    <source>
        <dbReference type="Proteomes" id="UP000177027"/>
    </source>
</evidence>
<comment type="caution">
    <text evidence="7">The sequence shown here is derived from an EMBL/GenBank/DDBJ whole genome shotgun (WGS) entry which is preliminary data.</text>
</comment>
<evidence type="ECO:0000256" key="2">
    <source>
        <dbReference type="ARBA" id="ARBA00022980"/>
    </source>
</evidence>
<evidence type="ECO:0000256" key="3">
    <source>
        <dbReference type="ARBA" id="ARBA00023274"/>
    </source>
</evidence>
<dbReference type="PIRSF" id="PIRSF002181">
    <property type="entry name" value="Ribosomal_L13"/>
    <property type="match status" value="1"/>
</dbReference>
<comment type="subunit">
    <text evidence="4">Part of the 50S ribosomal subunit.</text>
</comment>
<proteinExistence type="inferred from homology"/>
<comment type="function">
    <text evidence="4 6">This protein is one of the early assembly proteins of the 50S ribosomal subunit, although it is not seen to bind rRNA by itself. It is important during the early stages of 50S assembly.</text>
</comment>
<reference evidence="7 8" key="1">
    <citation type="journal article" date="2016" name="Nat. Commun.">
        <title>Thousands of microbial genomes shed light on interconnected biogeochemical processes in an aquifer system.</title>
        <authorList>
            <person name="Anantharaman K."/>
            <person name="Brown C.T."/>
            <person name="Hug L.A."/>
            <person name="Sharon I."/>
            <person name="Castelle C.J."/>
            <person name="Probst A.J."/>
            <person name="Thomas B.C."/>
            <person name="Singh A."/>
            <person name="Wilkins M.J."/>
            <person name="Karaoz U."/>
            <person name="Brodie E.L."/>
            <person name="Williams K.H."/>
            <person name="Hubbard S.S."/>
            <person name="Banfield J.F."/>
        </authorList>
    </citation>
    <scope>NUCLEOTIDE SEQUENCE [LARGE SCALE GENOMIC DNA]</scope>
</reference>
<organism evidence="7 8">
    <name type="scientific">Candidatus Roizmanbacteria bacterium RIFCSPHIGHO2_02_FULL_40_9</name>
    <dbReference type="NCBI Taxonomy" id="1802042"/>
    <lineage>
        <taxon>Bacteria</taxon>
        <taxon>Candidatus Roizmaniibacteriota</taxon>
    </lineage>
</organism>
<dbReference type="CDD" id="cd00392">
    <property type="entry name" value="Ribosomal_L13"/>
    <property type="match status" value="1"/>
</dbReference>
<dbReference type="NCBIfam" id="TIGR01066">
    <property type="entry name" value="rplM_bact"/>
    <property type="match status" value="1"/>
</dbReference>
<evidence type="ECO:0000313" key="7">
    <source>
        <dbReference type="EMBL" id="OGK28803.1"/>
    </source>
</evidence>
<dbReference type="Gene3D" id="3.90.1180.10">
    <property type="entry name" value="Ribosomal protein L13"/>
    <property type="match status" value="1"/>
</dbReference>
<dbReference type="EMBL" id="MFZS01000028">
    <property type="protein sequence ID" value="OGK28803.1"/>
    <property type="molecule type" value="Genomic_DNA"/>
</dbReference>
<dbReference type="HAMAP" id="MF_01366">
    <property type="entry name" value="Ribosomal_uL13"/>
    <property type="match status" value="1"/>
</dbReference>
<dbReference type="AlphaFoldDB" id="A0A1F7HCL4"/>
<dbReference type="InterPro" id="IPR005822">
    <property type="entry name" value="Ribosomal_uL13"/>
</dbReference>
<dbReference type="PANTHER" id="PTHR11545">
    <property type="entry name" value="RIBOSOMAL PROTEIN L13"/>
    <property type="match status" value="1"/>
</dbReference>
<dbReference type="InterPro" id="IPR005823">
    <property type="entry name" value="Ribosomal_uL13_bac-type"/>
</dbReference>
<dbReference type="InterPro" id="IPR036899">
    <property type="entry name" value="Ribosomal_uL13_sf"/>
</dbReference>
<dbReference type="GO" id="GO:0005840">
    <property type="term" value="C:ribosome"/>
    <property type="evidence" value="ECO:0007669"/>
    <property type="project" value="UniProtKB-KW"/>
</dbReference>
<dbReference type="GO" id="GO:0006412">
    <property type="term" value="P:translation"/>
    <property type="evidence" value="ECO:0007669"/>
    <property type="project" value="UniProtKB-UniRule"/>
</dbReference>
<dbReference type="InterPro" id="IPR023563">
    <property type="entry name" value="Ribosomal_uL13_CS"/>
</dbReference>
<name>A0A1F7HCL4_9BACT</name>
<dbReference type="GO" id="GO:0003735">
    <property type="term" value="F:structural constituent of ribosome"/>
    <property type="evidence" value="ECO:0007669"/>
    <property type="project" value="InterPro"/>
</dbReference>
<dbReference type="GO" id="GO:0017148">
    <property type="term" value="P:negative regulation of translation"/>
    <property type="evidence" value="ECO:0007669"/>
    <property type="project" value="TreeGrafter"/>
</dbReference>
<dbReference type="SUPFAM" id="SSF52161">
    <property type="entry name" value="Ribosomal protein L13"/>
    <property type="match status" value="1"/>
</dbReference>
<evidence type="ECO:0000256" key="4">
    <source>
        <dbReference type="HAMAP-Rule" id="MF_01366"/>
    </source>
</evidence>
<accession>A0A1F7HCL4</accession>
<dbReference type="Pfam" id="PF00572">
    <property type="entry name" value="Ribosomal_L13"/>
    <property type="match status" value="1"/>
</dbReference>
<sequence>MKSLTQQTPTTKGKDIKRTWYLVDVQDKILGRATVDISKKLIGKHKTYYVPNLDCGDNVVVINARAVKVTGRKKEQKIYTRYSGYPGGLKEVTLAELMKKRPSSVIKNAVSGMLPKNKLRKRRLSRLHVYDDNEHPFHDKFSKK</sequence>
<protein>
    <recommendedName>
        <fullName evidence="4">Large ribosomal subunit protein uL13</fullName>
    </recommendedName>
</protein>
<gene>
    <name evidence="4 6" type="primary">rplM</name>
    <name evidence="7" type="ORF">A3D06_01770</name>
</gene>
<dbReference type="PANTHER" id="PTHR11545:SF2">
    <property type="entry name" value="LARGE RIBOSOMAL SUBUNIT PROTEIN UL13M"/>
    <property type="match status" value="1"/>
</dbReference>
<keyword evidence="2 4" id="KW-0689">Ribosomal protein</keyword>
<evidence type="ECO:0000256" key="5">
    <source>
        <dbReference type="RuleBase" id="RU003877"/>
    </source>
</evidence>
<comment type="similarity">
    <text evidence="1 4 5">Belongs to the universal ribosomal protein uL13 family.</text>
</comment>
<keyword evidence="3 4" id="KW-0687">Ribonucleoprotein</keyword>
<dbReference type="PROSITE" id="PS00783">
    <property type="entry name" value="RIBOSOMAL_L13"/>
    <property type="match status" value="1"/>
</dbReference>
<dbReference type="Proteomes" id="UP000177027">
    <property type="component" value="Unassembled WGS sequence"/>
</dbReference>
<dbReference type="GO" id="GO:0003729">
    <property type="term" value="F:mRNA binding"/>
    <property type="evidence" value="ECO:0007669"/>
    <property type="project" value="TreeGrafter"/>
</dbReference>